<dbReference type="EMBL" id="JAMYWD010000007">
    <property type="protein sequence ID" value="KAJ4965226.1"/>
    <property type="molecule type" value="Genomic_DNA"/>
</dbReference>
<evidence type="ECO:0008006" key="3">
    <source>
        <dbReference type="Google" id="ProtNLM"/>
    </source>
</evidence>
<keyword evidence="2" id="KW-1185">Reference proteome</keyword>
<dbReference type="GO" id="GO:0006606">
    <property type="term" value="P:protein import into nucleus"/>
    <property type="evidence" value="ECO:0007669"/>
    <property type="project" value="TreeGrafter"/>
</dbReference>
<gene>
    <name evidence="1" type="ORF">NE237_017075</name>
</gene>
<dbReference type="PANTHER" id="PTHR31431:SF1">
    <property type="entry name" value="NUCLEOPORIN NUP188"/>
    <property type="match status" value="1"/>
</dbReference>
<organism evidence="1 2">
    <name type="scientific">Protea cynaroides</name>
    <dbReference type="NCBI Taxonomy" id="273540"/>
    <lineage>
        <taxon>Eukaryota</taxon>
        <taxon>Viridiplantae</taxon>
        <taxon>Streptophyta</taxon>
        <taxon>Embryophyta</taxon>
        <taxon>Tracheophyta</taxon>
        <taxon>Spermatophyta</taxon>
        <taxon>Magnoliopsida</taxon>
        <taxon>Proteales</taxon>
        <taxon>Proteaceae</taxon>
        <taxon>Protea</taxon>
    </lineage>
</organism>
<name>A0A9Q0K7D5_9MAGN</name>
<dbReference type="GO" id="GO:0006405">
    <property type="term" value="P:RNA export from nucleus"/>
    <property type="evidence" value="ECO:0007669"/>
    <property type="project" value="TreeGrafter"/>
</dbReference>
<dbReference type="GO" id="GO:0044611">
    <property type="term" value="C:nuclear pore inner ring"/>
    <property type="evidence" value="ECO:0007669"/>
    <property type="project" value="TreeGrafter"/>
</dbReference>
<protein>
    <recommendedName>
        <fullName evidence="3">Nucleoporin NUP188 homolog</fullName>
    </recommendedName>
</protein>
<evidence type="ECO:0000313" key="2">
    <source>
        <dbReference type="Proteomes" id="UP001141806"/>
    </source>
</evidence>
<accession>A0A9Q0K7D5</accession>
<reference evidence="1" key="1">
    <citation type="journal article" date="2023" name="Plant J.">
        <title>The genome of the king protea, Protea cynaroides.</title>
        <authorList>
            <person name="Chang J."/>
            <person name="Duong T.A."/>
            <person name="Schoeman C."/>
            <person name="Ma X."/>
            <person name="Roodt D."/>
            <person name="Barker N."/>
            <person name="Li Z."/>
            <person name="Van de Peer Y."/>
            <person name="Mizrachi E."/>
        </authorList>
    </citation>
    <scope>NUCLEOTIDE SEQUENCE</scope>
    <source>
        <tissue evidence="1">Young leaves</tissue>
    </source>
</reference>
<comment type="caution">
    <text evidence="1">The sequence shown here is derived from an EMBL/GenBank/DDBJ whole genome shotgun (WGS) entry which is preliminary data.</text>
</comment>
<sequence length="1995" mass="223682">MASTAAAIDQAANPKSVDASLWWDSFVLLLNDLENAPLSAEVPASLVKMIKNNHAWLLGSVSLFKTPNQTSRAALDSPQINVGSHRLIVQPELKDVALHASSCLGLDEVQSYILVKRVVHRDNIAADYKIPEFLYSILLQYYIERQCLLKCIRQILMHALYVGSGSKEGDAVWEEVLKLFSDGLERKLLSVLQDLLSSKYPEHMEIDLATLWAEEILIEDNLVLDILFLGYYESFCTCNGEQWKSLCSLYKGILSGSFNIEKLAVSVEARNSLYHAKVQLLLILIETLDLENLLQMVHDEVPFRQGCPLFSLTDVQEMDALVSSFICFETVEAGPLILAWAVFLCLISSLPEKQDNNMLTEIDHVGYVRQAFEAAPLNYFIEILQSDNLVDSDGPVTGYRSVLRTFISAFIASYEIALQDDTLKLLLDILCKIYSGEESLCVQFWDRDSFIDGPIRCLLCTLEGEFPYQTMELVRFLSALCEGTWPAECVYSFLVKSIGISSLLKIPGHTSIEKLSQIIETDQPLQVPGVDGILIPSHTRGHVLKVIDGSTALVRWEYTQSGMLVLLLRLAQAFISNSYEEVLVTLDLLRRLVSFNTAVCFNLMDLENSIPVQAACTDGHIQESMRVDVVEIICTLVRNLSPNVISAGVMSMGLSIMAKMFKCLPSRVVAVVLKANIFDISVKANNFDVNRYSSSSGMWLLSGGLARMLLIDCEQNEDCCPLTISVLDFTMQIVETGAESDILLGLVVFALQYVLVNHEHWKYKSKHVRWKVTLKVLEVMKKCLIAIPYLKKLGAVIRDILFCDSSIHNTLCRIFCVTTQTLERLYISRLYELKVIEGLQLAVSSALDIVFTMLVDVSKDTMSGLPVFHQVMLSTTKPVPVVTALVSLISFFRNPAIQMGAARVLSMLCVMAEDEQQYLSGNVCLLPDDMQIASLRFSIYAMLCEEIPRNEDLFVAVIKLLTYAASYQPAFLVSIIATEEDNDVQLNNSGDVKEQAVESSFGSLKPKKASPLDAVLQYVKRSEELMESHPHLLLHVLNFLKALWQGATYVEILQLLRTSDRFWKLLCSSVSQISTAESPSLENVTGVETLNLAYKYECQSVVLEIMSYEMFLQKKLQEAELPVNQSSEPFKEKSENTVRTETTKAANVPDLKDILSTWCRSSVMGSLISSYVWCGFDSGILLRAKIAASLFVVHVMGKLITGDSGSLSMSLTEKIRNTSKKLCEQPAFSELLAQYSLRGYSDGKELTSLILSDLYYHLEGELQGRTINPGPFRELSLYLIESKLFQINEKKHKWDFSVSARDICIFDSVQLLVDMGLEFWDHSEWKASKPVAEKMLLCMQDANSMVFLTRSKLAPLKALTMMLSVYEENFAETKTTPIGGISVQFLESCINHLCEHLQRTIEFLGPPLDVSEDILFFLETQTKLLLHLFRSLFRRISPRDNKSQLLSFCTPALKILGTALRVLLGIKTSVSGLMTTTNLLLVLLITLVEFTYLNSNSVGMPVTESVEISIEVSIASLGLLPILCNCIETADYCTLSLAAIDLILKGFLTSNTWLPVVQKHLRLQLVVQKLQEKDSLASIPIILKFLLTLARVRQGAEMLQSANFFSSLKQLFAFLLDEKYLSDIQEDNRPSTSYNKDEKPQQIWGLGVAVITAMIYSLGDSSSCADIVESVIPYFFSEKGYLVAYYLNAPDFPSDDHDKKRARTQNTQISLTALRETEHILMLICVLAEHRNLWYKAMREMDSPLRERCIHLLAFISKGAQRLGESPSRIVPLLCPPIFKEEVEYNRRPSVINCRHGWFAISPLACATKVEVSVSSTTLPLLMKDKTTESVHSVPWTYFSEAAAIQMYRIAFLLLKFLCLQAEGAAKRAEEVGYIDLERFPELPMPEILHGLQDQAAGIVTELCTSNKSEQMQPEIKSVCFLLLQIMEKALYLELCVSQSCGIRPVLGRVEEFSRGIKMLIQAVDVHTFLKASLKSLKQITSLVYPGLMHTEGLL</sequence>
<dbReference type="OrthoDB" id="552259at2759"/>
<evidence type="ECO:0000313" key="1">
    <source>
        <dbReference type="EMBL" id="KAJ4965226.1"/>
    </source>
</evidence>
<dbReference type="PANTHER" id="PTHR31431">
    <property type="entry name" value="NUCLEOPORIN NUP188 HOMOLOG"/>
    <property type="match status" value="1"/>
</dbReference>
<dbReference type="GO" id="GO:0017056">
    <property type="term" value="F:structural constituent of nuclear pore"/>
    <property type="evidence" value="ECO:0007669"/>
    <property type="project" value="InterPro"/>
</dbReference>
<dbReference type="Proteomes" id="UP001141806">
    <property type="component" value="Unassembled WGS sequence"/>
</dbReference>
<proteinExistence type="predicted"/>
<dbReference type="InterPro" id="IPR044840">
    <property type="entry name" value="Nup188"/>
</dbReference>